<keyword evidence="5" id="KW-0647">Proteasome</keyword>
<evidence type="ECO:0000259" key="10">
    <source>
        <dbReference type="PROSITE" id="PS50250"/>
    </source>
</evidence>
<evidence type="ECO:0000256" key="1">
    <source>
        <dbReference type="ARBA" id="ARBA00002362"/>
    </source>
</evidence>
<comment type="subunit">
    <text evidence="3">Component of the 19S proteasome regulatory particle complex. The 26S proteasome consists of a 20S core particle (CP) and two 19S regulatory subunits (RP). The regulatory particle is made of a lid composed of 9 subunits including PSMD13, a base containing 6 ATPases and few additional components.</text>
</comment>
<name>A0AAE1ENB4_PETCI</name>
<evidence type="ECO:0000256" key="8">
    <source>
        <dbReference type="ARBA" id="ARBA00032323"/>
    </source>
</evidence>
<dbReference type="GO" id="GO:0006511">
    <property type="term" value="P:ubiquitin-dependent protein catabolic process"/>
    <property type="evidence" value="ECO:0007669"/>
    <property type="project" value="TreeGrafter"/>
</dbReference>
<dbReference type="GO" id="GO:0005829">
    <property type="term" value="C:cytosol"/>
    <property type="evidence" value="ECO:0007669"/>
    <property type="project" value="TreeGrafter"/>
</dbReference>
<evidence type="ECO:0000256" key="2">
    <source>
        <dbReference type="ARBA" id="ARBA00006207"/>
    </source>
</evidence>
<accession>A0AAE1ENB4</accession>
<protein>
    <recommendedName>
        <fullName evidence="4">26S proteasome non-ATPase regulatory subunit 13</fullName>
    </recommendedName>
    <alternativeName>
        <fullName evidence="6">26S proteasome regulatory subunit RPN9</fullName>
    </alternativeName>
    <alternativeName>
        <fullName evidence="8">26S proteasome regulatory subunit S11</fullName>
    </alternativeName>
    <alternativeName>
        <fullName evidence="7">26S proteasome regulatory subunit p40.5</fullName>
    </alternativeName>
</protein>
<evidence type="ECO:0000256" key="9">
    <source>
        <dbReference type="SAM" id="MobiDB-lite"/>
    </source>
</evidence>
<dbReference type="GO" id="GO:0005634">
    <property type="term" value="C:nucleus"/>
    <property type="evidence" value="ECO:0007669"/>
    <property type="project" value="TreeGrafter"/>
</dbReference>
<comment type="similarity">
    <text evidence="2">Belongs to the proteasome subunit S11 family.</text>
</comment>
<dbReference type="EMBL" id="JAWQEG010005335">
    <property type="protein sequence ID" value="KAK3858359.1"/>
    <property type="molecule type" value="Genomic_DNA"/>
</dbReference>
<keyword evidence="12" id="KW-1185">Reference proteome</keyword>
<proteinExistence type="inferred from homology"/>
<dbReference type="PANTHER" id="PTHR10539">
    <property type="entry name" value="26S PROTEASOME NON-ATPASE REGULATORY SUBUNIT 13"/>
    <property type="match status" value="1"/>
</dbReference>
<evidence type="ECO:0000256" key="3">
    <source>
        <dbReference type="ARBA" id="ARBA00011441"/>
    </source>
</evidence>
<comment type="function">
    <text evidence="1">Component of the 26S proteasome, a multiprotein complex involved in the ATP-dependent degradation of ubiquitinated proteins. This complex plays a key role in the maintenance of protein homeostasis by removing misfolded or damaged proteins, which could impair cellular functions, and by removing proteins whose functions are no longer required. Therefore, the proteasome participates in numerous cellular processes, including cell cycle progression, apoptosis, or DNA damage repair.</text>
</comment>
<evidence type="ECO:0000256" key="7">
    <source>
        <dbReference type="ARBA" id="ARBA00031303"/>
    </source>
</evidence>
<dbReference type="PROSITE" id="PS50250">
    <property type="entry name" value="PCI"/>
    <property type="match status" value="1"/>
</dbReference>
<reference evidence="11" key="1">
    <citation type="submission" date="2023-10" db="EMBL/GenBank/DDBJ databases">
        <title>Genome assemblies of two species of porcelain crab, Petrolisthes cinctipes and Petrolisthes manimaculis (Anomura: Porcellanidae).</title>
        <authorList>
            <person name="Angst P."/>
        </authorList>
    </citation>
    <scope>NUCLEOTIDE SEQUENCE</scope>
    <source>
        <strain evidence="11">PB745_01</strain>
        <tissue evidence="11">Gill</tissue>
    </source>
</reference>
<dbReference type="SUPFAM" id="SSF46785">
    <property type="entry name" value="Winged helix' DNA-binding domain"/>
    <property type="match status" value="1"/>
</dbReference>
<sequence length="929" mass="104585">MISKDIIAANTLTANRCEVNHYPDHEESMRCPFSEDGRVRVWVRQSEREAEDSLIGVLFRVYKNDFTEWLSAQISFKDSRILECRTKSAGVDSEIVKTGTHSSEWYKLELLFTENRTLIIPGNEDQNDVRVCSNISMNEEQQPAFLTLTLQEGIEDFSNIIGLHMICNCFNGTPVFPHDTLQRYHKHGMSEKFYVRAVWPDGGANLTLQQHISDTGNALIKEQDLTLNISADHITTNNNNDGATVFGTWAPVIIKTVSMEIQNQTESVVVLAIGDLAKVVKRNSSTKRLALVIDESRGLEWTVNTPPTSQYNHIPSTASTTTTTTTPIAYITTPKNNTTDGENEEGDVVVVVVDMEEESSRWDIMFFTVLVVWLSFVTVLVLLGWRKVRGSHSHGEATPNMTQAKIPNSRPPFPLPPDARREEDITTHQGLLRDSSLSTSGAELNMTTTAHPRPRDSSGMVQLRPRNSSGMDQLRPRDSLQIPTRSAFPLRDSAASDNEYNNDGDDDDNLYDYVDLTTMRLNPDQGQVTQPKTETQPKRASIVTHITYIMSNKVETYLTAKKNSSPPELSKKFGDLEELYNKKLWHQVTLSLLELVKEPSMKEGTELISLYNNITSELENKINPLSLAEMAGEVMTQYKDANEAITFIERVSPKVVDHQEARVLCNVLKAQATLKRLEDPTRTKKILDETEKLLDDIDGITPVHAKFYKLASDLYCHTGAHALYYRAALRYLGCTELSELDDESKGKHAFYLGLAALLGEGIYNFGELLAHPILGSLEGCGCGWLLELLITFNQGDINKFESSKQKWSSQPDLLARETHLREKIRLLCLMEMTLQRKAWDRQLSFSEIATATGLGERQVEVMVMRALALGLVKGTIDQVSRQVNITWVQPRVLHKNQLVSMMERLSDWCEDVSSMQTLLQDQAASILTH</sequence>
<dbReference type="InterPro" id="IPR000717">
    <property type="entry name" value="PCI_dom"/>
</dbReference>
<dbReference type="Pfam" id="PF22037">
    <property type="entry name" value="PSD13_N"/>
    <property type="match status" value="1"/>
</dbReference>
<dbReference type="InterPro" id="IPR035298">
    <property type="entry name" value="PSMD13"/>
</dbReference>
<feature type="compositionally biased region" description="Polar residues" evidence="9">
    <location>
        <begin position="435"/>
        <end position="450"/>
    </location>
</feature>
<dbReference type="Pfam" id="PF01399">
    <property type="entry name" value="PCI"/>
    <property type="match status" value="1"/>
</dbReference>
<evidence type="ECO:0000256" key="4">
    <source>
        <dbReference type="ARBA" id="ARBA00015732"/>
    </source>
</evidence>
<dbReference type="GO" id="GO:0005198">
    <property type="term" value="F:structural molecule activity"/>
    <property type="evidence" value="ECO:0007669"/>
    <property type="project" value="TreeGrafter"/>
</dbReference>
<evidence type="ECO:0000256" key="5">
    <source>
        <dbReference type="ARBA" id="ARBA00022942"/>
    </source>
</evidence>
<feature type="domain" description="PCI" evidence="10">
    <location>
        <begin position="720"/>
        <end position="890"/>
    </location>
</feature>
<dbReference type="AlphaFoldDB" id="A0AAE1ENB4"/>
<gene>
    <name evidence="11" type="ORF">Pcinc_035451</name>
</gene>
<feature type="region of interest" description="Disordered" evidence="9">
    <location>
        <begin position="391"/>
        <end position="508"/>
    </location>
</feature>
<dbReference type="PANTHER" id="PTHR10539:SF0">
    <property type="entry name" value="26S PROTEASOME NON-ATPASE REGULATORY SUBUNIT 13"/>
    <property type="match status" value="1"/>
</dbReference>
<dbReference type="InterPro" id="IPR054179">
    <property type="entry name" value="PSD13_N"/>
</dbReference>
<dbReference type="InterPro" id="IPR036390">
    <property type="entry name" value="WH_DNA-bd_sf"/>
</dbReference>
<evidence type="ECO:0000313" key="12">
    <source>
        <dbReference type="Proteomes" id="UP001286313"/>
    </source>
</evidence>
<dbReference type="SMART" id="SM00088">
    <property type="entry name" value="PINT"/>
    <property type="match status" value="1"/>
</dbReference>
<dbReference type="GO" id="GO:0008541">
    <property type="term" value="C:proteasome regulatory particle, lid subcomplex"/>
    <property type="evidence" value="ECO:0007669"/>
    <property type="project" value="TreeGrafter"/>
</dbReference>
<comment type="caution">
    <text evidence="11">The sequence shown here is derived from an EMBL/GenBank/DDBJ whole genome shotgun (WGS) entry which is preliminary data.</text>
</comment>
<evidence type="ECO:0000256" key="6">
    <source>
        <dbReference type="ARBA" id="ARBA00029749"/>
    </source>
</evidence>
<evidence type="ECO:0000313" key="11">
    <source>
        <dbReference type="EMBL" id="KAK3858359.1"/>
    </source>
</evidence>
<organism evidence="11 12">
    <name type="scientific">Petrolisthes cinctipes</name>
    <name type="common">Flat porcelain crab</name>
    <dbReference type="NCBI Taxonomy" id="88211"/>
    <lineage>
        <taxon>Eukaryota</taxon>
        <taxon>Metazoa</taxon>
        <taxon>Ecdysozoa</taxon>
        <taxon>Arthropoda</taxon>
        <taxon>Crustacea</taxon>
        <taxon>Multicrustacea</taxon>
        <taxon>Malacostraca</taxon>
        <taxon>Eumalacostraca</taxon>
        <taxon>Eucarida</taxon>
        <taxon>Decapoda</taxon>
        <taxon>Pleocyemata</taxon>
        <taxon>Anomura</taxon>
        <taxon>Galatheoidea</taxon>
        <taxon>Porcellanidae</taxon>
        <taxon>Petrolisthes</taxon>
    </lineage>
</organism>
<dbReference type="Proteomes" id="UP001286313">
    <property type="component" value="Unassembled WGS sequence"/>
</dbReference>